<reference evidence="3" key="2">
    <citation type="submission" date="2021-01" db="EMBL/GenBank/DDBJ databases">
        <authorList>
            <person name="Corre E."/>
            <person name="Pelletier E."/>
            <person name="Niang G."/>
            <person name="Scheremetjew M."/>
            <person name="Finn R."/>
            <person name="Kale V."/>
            <person name="Holt S."/>
            <person name="Cochrane G."/>
            <person name="Meng A."/>
            <person name="Brown T."/>
            <person name="Cohen L."/>
        </authorList>
    </citation>
    <scope>NUCLEOTIDE SEQUENCE</scope>
    <source>
        <strain evidence="3">CCMP1205</strain>
    </source>
</reference>
<keyword evidence="2" id="KW-0812">Transmembrane</keyword>
<keyword evidence="2" id="KW-1133">Transmembrane helix</keyword>
<protein>
    <submittedName>
        <fullName evidence="4">Uncharacterized protein</fullName>
    </submittedName>
</protein>
<feature type="transmembrane region" description="Helical" evidence="2">
    <location>
        <begin position="219"/>
        <end position="235"/>
    </location>
</feature>
<evidence type="ECO:0000256" key="1">
    <source>
        <dbReference type="SAM" id="MobiDB-lite"/>
    </source>
</evidence>
<dbReference type="EMBL" id="HBHL01003699">
    <property type="protein sequence ID" value="CAD9713464.1"/>
    <property type="molecule type" value="Transcribed_RNA"/>
</dbReference>
<feature type="region of interest" description="Disordered" evidence="1">
    <location>
        <begin position="75"/>
        <end position="97"/>
    </location>
</feature>
<gene>
    <name evidence="4" type="ORF">A3770_11p62520</name>
    <name evidence="3" type="ORF">CPRI1469_LOCUS2315</name>
</gene>
<evidence type="ECO:0000313" key="5">
    <source>
        <dbReference type="Proteomes" id="UP000316726"/>
    </source>
</evidence>
<feature type="region of interest" description="Disordered" evidence="1">
    <location>
        <begin position="1"/>
        <end position="28"/>
    </location>
</feature>
<organism evidence="4 5">
    <name type="scientific">Chloropicon primus</name>
    <dbReference type="NCBI Taxonomy" id="1764295"/>
    <lineage>
        <taxon>Eukaryota</taxon>
        <taxon>Viridiplantae</taxon>
        <taxon>Chlorophyta</taxon>
        <taxon>Chloropicophyceae</taxon>
        <taxon>Chloropicales</taxon>
        <taxon>Chloropicaceae</taxon>
        <taxon>Chloropicon</taxon>
    </lineage>
</organism>
<proteinExistence type="predicted"/>
<accession>A0A5B8MVI9</accession>
<dbReference type="EMBL" id="CP031044">
    <property type="protein sequence ID" value="QDZ23734.1"/>
    <property type="molecule type" value="Genomic_DNA"/>
</dbReference>
<sequence>MTARSRAMKRSGGSLARGGARRGGGARRVRSLCSCSTRKATASKRCGKVVGLGRLEGKRWRNGGMEERRVLARAEAGSGKGEEVEGMLPTDRTMSSKDPRYKVRTTYKRGFEWFKFQVLQVLVESKAAKFALAKWKVLRELAAAFWFSKQNALARGAWDAAAAAVLGTIDEYRKFSLKRCQKKYLWELASKKEAVAMGHIGRFALGLGLTMAWQVVTPWSSFFWSLIIPLTFGYLRSIRPLGIPNRPFPWPVILGFLAMVPLKFGDVLESVITGTAYVTPGFAVQALALVALVVFMWRSRNLTYNLRWAEEFLRFLEGVKRERVDGLFK</sequence>
<keyword evidence="5" id="KW-1185">Reference proteome</keyword>
<feature type="transmembrane region" description="Helical" evidence="2">
    <location>
        <begin position="247"/>
        <end position="264"/>
    </location>
</feature>
<feature type="transmembrane region" description="Helical" evidence="2">
    <location>
        <begin position="276"/>
        <end position="297"/>
    </location>
</feature>
<name>A0A5B8MVI9_9CHLO</name>
<evidence type="ECO:0000256" key="2">
    <source>
        <dbReference type="SAM" id="Phobius"/>
    </source>
</evidence>
<evidence type="ECO:0000313" key="3">
    <source>
        <dbReference type="EMBL" id="CAD9713464.1"/>
    </source>
</evidence>
<dbReference type="AlphaFoldDB" id="A0A5B8MVI9"/>
<evidence type="ECO:0000313" key="4">
    <source>
        <dbReference type="EMBL" id="QDZ23734.1"/>
    </source>
</evidence>
<reference evidence="4 5" key="1">
    <citation type="submission" date="2018-07" db="EMBL/GenBank/DDBJ databases">
        <title>The complete nuclear genome of the prasinophyte Chloropicon primus (CCMP1205).</title>
        <authorList>
            <person name="Pombert J.-F."/>
            <person name="Otis C."/>
            <person name="Turmel M."/>
            <person name="Lemieux C."/>
        </authorList>
    </citation>
    <scope>NUCLEOTIDE SEQUENCE [LARGE SCALE GENOMIC DNA]</scope>
    <source>
        <strain evidence="4 5">CCMP1205</strain>
    </source>
</reference>
<keyword evidence="2" id="KW-0472">Membrane</keyword>
<dbReference type="Proteomes" id="UP000316726">
    <property type="component" value="Chromosome 11"/>
</dbReference>